<evidence type="ECO:0000313" key="5">
    <source>
        <dbReference type="Proteomes" id="UP000823634"/>
    </source>
</evidence>
<feature type="domain" description="tRNA/rRNA methyltransferase SpoU type" evidence="3">
    <location>
        <begin position="95"/>
        <end position="229"/>
    </location>
</feature>
<evidence type="ECO:0000256" key="1">
    <source>
        <dbReference type="ARBA" id="ARBA00022603"/>
    </source>
</evidence>
<dbReference type="AlphaFoldDB" id="A0A9D9GT53"/>
<dbReference type="InterPro" id="IPR051259">
    <property type="entry name" value="rRNA_Methyltransferase"/>
</dbReference>
<dbReference type="PANTHER" id="PTHR43191">
    <property type="entry name" value="RRNA METHYLTRANSFERASE 3"/>
    <property type="match status" value="1"/>
</dbReference>
<dbReference type="Gene3D" id="3.40.1280.10">
    <property type="match status" value="1"/>
</dbReference>
<proteinExistence type="predicted"/>
<accession>A0A9D9GT53</accession>
<dbReference type="CDD" id="cd18082">
    <property type="entry name" value="SpoU-like_family"/>
    <property type="match status" value="1"/>
</dbReference>
<dbReference type="InterPro" id="IPR001537">
    <property type="entry name" value="SpoU_MeTrfase"/>
</dbReference>
<dbReference type="EMBL" id="JADINA010000019">
    <property type="protein sequence ID" value="MBO8426230.1"/>
    <property type="molecule type" value="Genomic_DNA"/>
</dbReference>
<dbReference type="GO" id="GO:0003723">
    <property type="term" value="F:RNA binding"/>
    <property type="evidence" value="ECO:0007669"/>
    <property type="project" value="InterPro"/>
</dbReference>
<name>A0A9D9GT53_9FIRM</name>
<organism evidence="4 5">
    <name type="scientific">Candidatus Alloenteromonas pullistercoris</name>
    <dbReference type="NCBI Taxonomy" id="2840785"/>
    <lineage>
        <taxon>Bacteria</taxon>
        <taxon>Bacillati</taxon>
        <taxon>Bacillota</taxon>
        <taxon>Bacillota incertae sedis</taxon>
        <taxon>Candidatus Alloenteromonas</taxon>
    </lineage>
</organism>
<keyword evidence="1 4" id="KW-0489">Methyltransferase</keyword>
<evidence type="ECO:0000259" key="3">
    <source>
        <dbReference type="Pfam" id="PF00588"/>
    </source>
</evidence>
<evidence type="ECO:0000256" key="2">
    <source>
        <dbReference type="ARBA" id="ARBA00022679"/>
    </source>
</evidence>
<reference evidence="4" key="2">
    <citation type="journal article" date="2021" name="PeerJ">
        <title>Extensive microbial diversity within the chicken gut microbiome revealed by metagenomics and culture.</title>
        <authorList>
            <person name="Gilroy R."/>
            <person name="Ravi A."/>
            <person name="Getino M."/>
            <person name="Pursley I."/>
            <person name="Horton D.L."/>
            <person name="Alikhan N.F."/>
            <person name="Baker D."/>
            <person name="Gharbi K."/>
            <person name="Hall N."/>
            <person name="Watson M."/>
            <person name="Adriaenssens E.M."/>
            <person name="Foster-Nyarko E."/>
            <person name="Jarju S."/>
            <person name="Secka A."/>
            <person name="Antonio M."/>
            <person name="Oren A."/>
            <person name="Chaudhuri R.R."/>
            <person name="La Ragione R."/>
            <person name="Hildebrand F."/>
            <person name="Pallen M.J."/>
        </authorList>
    </citation>
    <scope>NUCLEOTIDE SEQUENCE</scope>
    <source>
        <strain evidence="4">17113</strain>
    </source>
</reference>
<dbReference type="GO" id="GO:0008173">
    <property type="term" value="F:RNA methyltransferase activity"/>
    <property type="evidence" value="ECO:0007669"/>
    <property type="project" value="InterPro"/>
</dbReference>
<dbReference type="GO" id="GO:0006396">
    <property type="term" value="P:RNA processing"/>
    <property type="evidence" value="ECO:0007669"/>
    <property type="project" value="InterPro"/>
</dbReference>
<keyword evidence="2" id="KW-0808">Transferase</keyword>
<protein>
    <submittedName>
        <fullName evidence="4">TrmH family RNA methyltransferase</fullName>
    </submittedName>
</protein>
<reference evidence="4" key="1">
    <citation type="submission" date="2020-10" db="EMBL/GenBank/DDBJ databases">
        <authorList>
            <person name="Gilroy R."/>
        </authorList>
    </citation>
    <scope>NUCLEOTIDE SEQUENCE</scope>
    <source>
        <strain evidence="4">17113</strain>
    </source>
</reference>
<gene>
    <name evidence="4" type="ORF">IAC61_02785</name>
</gene>
<dbReference type="Proteomes" id="UP000823634">
    <property type="component" value="Unassembled WGS sequence"/>
</dbReference>
<evidence type="ECO:0000313" key="4">
    <source>
        <dbReference type="EMBL" id="MBO8426230.1"/>
    </source>
</evidence>
<dbReference type="InterPro" id="IPR029028">
    <property type="entry name" value="Alpha/beta_knot_MTases"/>
</dbReference>
<dbReference type="InterPro" id="IPR029026">
    <property type="entry name" value="tRNA_m1G_MTases_N"/>
</dbReference>
<comment type="caution">
    <text evidence="4">The sequence shown here is derived from an EMBL/GenBank/DDBJ whole genome shotgun (WGS) entry which is preliminary data.</text>
</comment>
<dbReference type="GO" id="GO:0032259">
    <property type="term" value="P:methylation"/>
    <property type="evidence" value="ECO:0007669"/>
    <property type="project" value="UniProtKB-KW"/>
</dbReference>
<dbReference type="Pfam" id="PF00588">
    <property type="entry name" value="SpoU_methylase"/>
    <property type="match status" value="1"/>
</dbReference>
<dbReference type="SUPFAM" id="SSF75217">
    <property type="entry name" value="alpha/beta knot"/>
    <property type="match status" value="1"/>
</dbReference>
<sequence>MLKYDKKGPTSFALGLTLAFEALEKASCLRLYLSPDLAEGETKSRLIAKAREKGIMVISNNNKVFASLSGKENVMAIAEFEKMEKALNPYEDHCLLVNPMNMGNLGTIMRSCLAFGVTDLALVEPCADPFDPKVIRSSMGAFFSLRLTRYKDFESYRAQFGDRALYPFMLQAKTHLGEVDFPRPSTLVFGNEAKGLDPSFLEVGTPLLIKISHSLDSLNLDNAASIGLYELSKQRG</sequence>
<dbReference type="PANTHER" id="PTHR43191:SF2">
    <property type="entry name" value="RRNA METHYLTRANSFERASE 3, MITOCHONDRIAL"/>
    <property type="match status" value="1"/>
</dbReference>